<dbReference type="AlphaFoldDB" id="A0A0E9UY54"/>
<reference evidence="1" key="2">
    <citation type="journal article" date="2015" name="Fish Shellfish Immunol.">
        <title>Early steps in the European eel (Anguilla anguilla)-Vibrio vulnificus interaction in the gills: Role of the RtxA13 toxin.</title>
        <authorList>
            <person name="Callol A."/>
            <person name="Pajuelo D."/>
            <person name="Ebbesson L."/>
            <person name="Teles M."/>
            <person name="MacKenzie S."/>
            <person name="Amaro C."/>
        </authorList>
    </citation>
    <scope>NUCLEOTIDE SEQUENCE</scope>
</reference>
<dbReference type="EMBL" id="GBXM01038674">
    <property type="protein sequence ID" value="JAH69903.1"/>
    <property type="molecule type" value="Transcribed_RNA"/>
</dbReference>
<organism evidence="1">
    <name type="scientific">Anguilla anguilla</name>
    <name type="common">European freshwater eel</name>
    <name type="synonym">Muraena anguilla</name>
    <dbReference type="NCBI Taxonomy" id="7936"/>
    <lineage>
        <taxon>Eukaryota</taxon>
        <taxon>Metazoa</taxon>
        <taxon>Chordata</taxon>
        <taxon>Craniata</taxon>
        <taxon>Vertebrata</taxon>
        <taxon>Euteleostomi</taxon>
        <taxon>Actinopterygii</taxon>
        <taxon>Neopterygii</taxon>
        <taxon>Teleostei</taxon>
        <taxon>Anguilliformes</taxon>
        <taxon>Anguillidae</taxon>
        <taxon>Anguilla</taxon>
    </lineage>
</organism>
<proteinExistence type="predicted"/>
<reference evidence="1" key="1">
    <citation type="submission" date="2014-11" db="EMBL/GenBank/DDBJ databases">
        <authorList>
            <person name="Amaro Gonzalez C."/>
        </authorList>
    </citation>
    <scope>NUCLEOTIDE SEQUENCE</scope>
</reference>
<protein>
    <submittedName>
        <fullName evidence="1">Uncharacterized protein</fullName>
    </submittedName>
</protein>
<name>A0A0E9UY54_ANGAN</name>
<accession>A0A0E9UY54</accession>
<sequence length="17" mass="1975">MPCSSRPISHLNLFLIF</sequence>
<evidence type="ECO:0000313" key="1">
    <source>
        <dbReference type="EMBL" id="JAH69903.1"/>
    </source>
</evidence>